<dbReference type="AlphaFoldDB" id="A0A9W7KUH8"/>
<gene>
    <name evidence="2" type="ORF">TrRE_jg12638</name>
</gene>
<sequence>MHTKTPSFSQDLVLLNDLLEESPPPGCAVSPSKTPKTPKTPASPAPLIEDEISMHNCASPTHATLMQVSDYLKSFDTERSKSTMLPLSFAMDLLSRLSILQYSPSVMRLKDRFGDDYLKACIKEVTTGEEERVDVKKCLRLLYEEAFRM</sequence>
<reference evidence="2" key="1">
    <citation type="submission" date="2022-07" db="EMBL/GenBank/DDBJ databases">
        <title>Genome analysis of Parmales, a sister group of diatoms, reveals the evolutionary specialization of diatoms from phago-mixotrophs to photoautotrophs.</title>
        <authorList>
            <person name="Ban H."/>
            <person name="Sato S."/>
            <person name="Yoshikawa S."/>
            <person name="Kazumasa Y."/>
            <person name="Nakamura Y."/>
            <person name="Ichinomiya M."/>
            <person name="Saitoh K."/>
            <person name="Sato N."/>
            <person name="Blanc-Mathieu R."/>
            <person name="Endo H."/>
            <person name="Kuwata A."/>
            <person name="Ogata H."/>
        </authorList>
    </citation>
    <scope>NUCLEOTIDE SEQUENCE</scope>
</reference>
<proteinExistence type="predicted"/>
<organism evidence="2 3">
    <name type="scientific">Triparma retinervis</name>
    <dbReference type="NCBI Taxonomy" id="2557542"/>
    <lineage>
        <taxon>Eukaryota</taxon>
        <taxon>Sar</taxon>
        <taxon>Stramenopiles</taxon>
        <taxon>Ochrophyta</taxon>
        <taxon>Bolidophyceae</taxon>
        <taxon>Parmales</taxon>
        <taxon>Triparmaceae</taxon>
        <taxon>Triparma</taxon>
    </lineage>
</organism>
<comment type="caution">
    <text evidence="2">The sequence shown here is derived from an EMBL/GenBank/DDBJ whole genome shotgun (WGS) entry which is preliminary data.</text>
</comment>
<accession>A0A9W7KUH8</accession>
<dbReference type="OrthoDB" id="10379876at2759"/>
<feature type="compositionally biased region" description="Low complexity" evidence="1">
    <location>
        <begin position="30"/>
        <end position="45"/>
    </location>
</feature>
<feature type="region of interest" description="Disordered" evidence="1">
    <location>
        <begin position="23"/>
        <end position="45"/>
    </location>
</feature>
<keyword evidence="3" id="KW-1185">Reference proteome</keyword>
<evidence type="ECO:0000313" key="2">
    <source>
        <dbReference type="EMBL" id="GMI11989.1"/>
    </source>
</evidence>
<evidence type="ECO:0000313" key="3">
    <source>
        <dbReference type="Proteomes" id="UP001165082"/>
    </source>
</evidence>
<protein>
    <submittedName>
        <fullName evidence="2">Uncharacterized protein</fullName>
    </submittedName>
</protein>
<name>A0A9W7KUH8_9STRA</name>
<evidence type="ECO:0000256" key="1">
    <source>
        <dbReference type="SAM" id="MobiDB-lite"/>
    </source>
</evidence>
<dbReference type="EMBL" id="BRXZ01000455">
    <property type="protein sequence ID" value="GMI11989.1"/>
    <property type="molecule type" value="Genomic_DNA"/>
</dbReference>
<dbReference type="Proteomes" id="UP001165082">
    <property type="component" value="Unassembled WGS sequence"/>
</dbReference>